<reference evidence="1 2" key="1">
    <citation type="journal article" date="2020" name="bioRxiv">
        <title>Sequence and annotation of 42 cannabis genomes reveals extensive copy number variation in cannabinoid synthesis and pathogen resistance genes.</title>
        <authorList>
            <person name="Mckernan K.J."/>
            <person name="Helbert Y."/>
            <person name="Kane L.T."/>
            <person name="Ebling H."/>
            <person name="Zhang L."/>
            <person name="Liu B."/>
            <person name="Eaton Z."/>
            <person name="Mclaughlin S."/>
            <person name="Kingan S."/>
            <person name="Baybayan P."/>
            <person name="Concepcion G."/>
            <person name="Jordan M."/>
            <person name="Riva A."/>
            <person name="Barbazuk W."/>
            <person name="Harkins T."/>
        </authorList>
    </citation>
    <scope>NUCLEOTIDE SEQUENCE [LARGE SCALE GENOMIC DNA]</scope>
    <source>
        <strain evidence="2">cv. Jamaican Lion 4</strain>
        <tissue evidence="1">Leaf</tissue>
    </source>
</reference>
<comment type="caution">
    <text evidence="1">The sequence shown here is derived from an EMBL/GenBank/DDBJ whole genome shotgun (WGS) entry which is preliminary data.</text>
</comment>
<dbReference type="EMBL" id="JAATIQ010000074">
    <property type="protein sequence ID" value="KAF4388321.1"/>
    <property type="molecule type" value="Genomic_DNA"/>
</dbReference>
<gene>
    <name evidence="1" type="ORF">G4B88_013158</name>
</gene>
<keyword evidence="2" id="KW-1185">Reference proteome</keyword>
<name>A0A7J6GZY1_CANSA</name>
<evidence type="ECO:0000313" key="2">
    <source>
        <dbReference type="Proteomes" id="UP000583929"/>
    </source>
</evidence>
<dbReference type="Proteomes" id="UP000583929">
    <property type="component" value="Unassembled WGS sequence"/>
</dbReference>
<organism evidence="1 2">
    <name type="scientific">Cannabis sativa</name>
    <name type="common">Hemp</name>
    <name type="synonym">Marijuana</name>
    <dbReference type="NCBI Taxonomy" id="3483"/>
    <lineage>
        <taxon>Eukaryota</taxon>
        <taxon>Viridiplantae</taxon>
        <taxon>Streptophyta</taxon>
        <taxon>Embryophyta</taxon>
        <taxon>Tracheophyta</taxon>
        <taxon>Spermatophyta</taxon>
        <taxon>Magnoliopsida</taxon>
        <taxon>eudicotyledons</taxon>
        <taxon>Gunneridae</taxon>
        <taxon>Pentapetalae</taxon>
        <taxon>rosids</taxon>
        <taxon>fabids</taxon>
        <taxon>Rosales</taxon>
        <taxon>Cannabaceae</taxon>
        <taxon>Cannabis</taxon>
    </lineage>
</organism>
<protein>
    <submittedName>
        <fullName evidence="1">Uncharacterized protein</fullName>
    </submittedName>
</protein>
<proteinExistence type="predicted"/>
<sequence>MHLVDLEAV</sequence>
<accession>A0A7J6GZY1</accession>
<evidence type="ECO:0000313" key="1">
    <source>
        <dbReference type="EMBL" id="KAF4388321.1"/>
    </source>
</evidence>